<name>A0A5B2VI79_9BACT</name>
<reference evidence="4 5" key="2">
    <citation type="submission" date="2019-09" db="EMBL/GenBank/DDBJ databases">
        <authorList>
            <person name="Jin C."/>
        </authorList>
    </citation>
    <scope>NUCLEOTIDE SEQUENCE [LARGE SCALE GENOMIC DNA]</scope>
    <source>
        <strain evidence="4 5">BN140078</strain>
    </source>
</reference>
<dbReference type="InterPro" id="IPR002168">
    <property type="entry name" value="Lipase_GDXG_HIS_AS"/>
</dbReference>
<gene>
    <name evidence="4" type="ORF">F0L74_20635</name>
</gene>
<dbReference type="RefSeq" id="WP_149839813.1">
    <property type="nucleotide sequence ID" value="NZ_VUOC01000004.1"/>
</dbReference>
<comment type="similarity">
    <text evidence="1">Belongs to the 'GDXG' lipolytic enzyme family.</text>
</comment>
<feature type="domain" description="Alpha/beta hydrolase fold-3" evidence="3">
    <location>
        <begin position="50"/>
        <end position="249"/>
    </location>
</feature>
<evidence type="ECO:0000313" key="5">
    <source>
        <dbReference type="Proteomes" id="UP000324611"/>
    </source>
</evidence>
<dbReference type="InterPro" id="IPR029058">
    <property type="entry name" value="AB_hydrolase_fold"/>
</dbReference>
<dbReference type="Pfam" id="PF07859">
    <property type="entry name" value="Abhydrolase_3"/>
    <property type="match status" value="1"/>
</dbReference>
<evidence type="ECO:0000259" key="3">
    <source>
        <dbReference type="Pfam" id="PF07859"/>
    </source>
</evidence>
<sequence length="278" mass="30120">MINLKDGRKGFENFGNAYAPAGNVTRKDITVAGVPCAWFTPADAGEDDIVIYIHGGAFIFGSINSHAPMVSHIAAAANRKILAIDYRLAPEHPFPAGVEDCVAVITAIREQYPQVNFGLMGDSAGGNVTMATLLSLKALNGPLPLYSIVISPWVDLECKNASYERNKTVDTLLGRAYLMEAAGMYAAGRELTTPLLSPVNADFTGCPPVLVMCGTYEILEDDSVHLHKRLQECGVDATLELFEGELHVWPFNEIDTKASQQALRDMAHFVAKHSTVKI</sequence>
<accession>A0A5B2VI79</accession>
<dbReference type="SUPFAM" id="SSF53474">
    <property type="entry name" value="alpha/beta-Hydrolases"/>
    <property type="match status" value="1"/>
</dbReference>
<dbReference type="Proteomes" id="UP000324611">
    <property type="component" value="Unassembled WGS sequence"/>
</dbReference>
<dbReference type="PANTHER" id="PTHR48081:SF30">
    <property type="entry name" value="ACETYL-HYDROLASE LIPR-RELATED"/>
    <property type="match status" value="1"/>
</dbReference>
<dbReference type="GO" id="GO:0004806">
    <property type="term" value="F:triacylglycerol lipase activity"/>
    <property type="evidence" value="ECO:0007669"/>
    <property type="project" value="TreeGrafter"/>
</dbReference>
<protein>
    <submittedName>
        <fullName evidence="4">Alpha/beta hydrolase</fullName>
    </submittedName>
</protein>
<organism evidence="4 5">
    <name type="scientific">Chitinophaga agrisoli</name>
    <dbReference type="NCBI Taxonomy" id="2607653"/>
    <lineage>
        <taxon>Bacteria</taxon>
        <taxon>Pseudomonadati</taxon>
        <taxon>Bacteroidota</taxon>
        <taxon>Chitinophagia</taxon>
        <taxon>Chitinophagales</taxon>
        <taxon>Chitinophagaceae</taxon>
        <taxon>Chitinophaga</taxon>
    </lineage>
</organism>
<dbReference type="InterPro" id="IPR013094">
    <property type="entry name" value="AB_hydrolase_3"/>
</dbReference>
<keyword evidence="2 4" id="KW-0378">Hydrolase</keyword>
<dbReference type="PANTHER" id="PTHR48081">
    <property type="entry name" value="AB HYDROLASE SUPERFAMILY PROTEIN C4A8.06C"/>
    <property type="match status" value="1"/>
</dbReference>
<dbReference type="InterPro" id="IPR050300">
    <property type="entry name" value="GDXG_lipolytic_enzyme"/>
</dbReference>
<comment type="caution">
    <text evidence="4">The sequence shown here is derived from an EMBL/GenBank/DDBJ whole genome shotgun (WGS) entry which is preliminary data.</text>
</comment>
<dbReference type="PROSITE" id="PS01173">
    <property type="entry name" value="LIPASE_GDXG_HIS"/>
    <property type="match status" value="1"/>
</dbReference>
<evidence type="ECO:0000256" key="1">
    <source>
        <dbReference type="ARBA" id="ARBA00010515"/>
    </source>
</evidence>
<dbReference type="Gene3D" id="3.40.50.1820">
    <property type="entry name" value="alpha/beta hydrolase"/>
    <property type="match status" value="1"/>
</dbReference>
<dbReference type="AlphaFoldDB" id="A0A5B2VI79"/>
<evidence type="ECO:0000256" key="2">
    <source>
        <dbReference type="ARBA" id="ARBA00022801"/>
    </source>
</evidence>
<reference evidence="4 5" key="1">
    <citation type="submission" date="2019-09" db="EMBL/GenBank/DDBJ databases">
        <title>Chitinophaga ginsengihumi sp. nov., isolated from soil of ginseng rhizosphere.</title>
        <authorList>
            <person name="Lee J."/>
        </authorList>
    </citation>
    <scope>NUCLEOTIDE SEQUENCE [LARGE SCALE GENOMIC DNA]</scope>
    <source>
        <strain evidence="4 5">BN140078</strain>
    </source>
</reference>
<proteinExistence type="inferred from homology"/>
<keyword evidence="5" id="KW-1185">Reference proteome</keyword>
<evidence type="ECO:0000313" key="4">
    <source>
        <dbReference type="EMBL" id="KAA2238634.1"/>
    </source>
</evidence>
<dbReference type="EMBL" id="VUOC01000004">
    <property type="protein sequence ID" value="KAA2238634.1"/>
    <property type="molecule type" value="Genomic_DNA"/>
</dbReference>